<keyword evidence="3" id="KW-1185">Reference proteome</keyword>
<name>A0A4R7SX73_9ACTN</name>
<proteinExistence type="predicted"/>
<keyword evidence="1" id="KW-0812">Transmembrane</keyword>
<comment type="caution">
    <text evidence="2">The sequence shown here is derived from an EMBL/GenBank/DDBJ whole genome shotgun (WGS) entry which is preliminary data.</text>
</comment>
<dbReference type="EMBL" id="SOCE01000002">
    <property type="protein sequence ID" value="TDU83851.1"/>
    <property type="molecule type" value="Genomic_DNA"/>
</dbReference>
<sequence length="141" mass="14566">MDRLHKFGPQRFVADVRGYPDVMSNHLTSADPATPRGRMSVGDRVVLVAAAVVLAVSGIWLAASTATAASNTSGDTAAVTVASVAAASPSPLPAGDSDGDASDWTGTPLVFVGLLAVLLVAASVIVVRYRSHRSKPNREQR</sequence>
<feature type="transmembrane region" description="Helical" evidence="1">
    <location>
        <begin position="109"/>
        <end position="129"/>
    </location>
</feature>
<keyword evidence="1" id="KW-0472">Membrane</keyword>
<evidence type="ECO:0000313" key="2">
    <source>
        <dbReference type="EMBL" id="TDU83851.1"/>
    </source>
</evidence>
<protein>
    <submittedName>
        <fullName evidence="2">Uncharacterized protein</fullName>
    </submittedName>
</protein>
<feature type="transmembrane region" description="Helical" evidence="1">
    <location>
        <begin position="45"/>
        <end position="63"/>
    </location>
</feature>
<reference evidence="2 3" key="1">
    <citation type="submission" date="2019-03" db="EMBL/GenBank/DDBJ databases">
        <title>Genomic Encyclopedia of Type Strains, Phase III (KMG-III): the genomes of soil and plant-associated and newly described type strains.</title>
        <authorList>
            <person name="Whitman W."/>
        </authorList>
    </citation>
    <scope>NUCLEOTIDE SEQUENCE [LARGE SCALE GENOMIC DNA]</scope>
    <source>
        <strain evidence="2 3">VKM Ac-2575</strain>
    </source>
</reference>
<keyword evidence="1" id="KW-1133">Transmembrane helix</keyword>
<evidence type="ECO:0000256" key="1">
    <source>
        <dbReference type="SAM" id="Phobius"/>
    </source>
</evidence>
<accession>A0A4R7SX73</accession>
<dbReference type="AlphaFoldDB" id="A0A4R7SX73"/>
<gene>
    <name evidence="2" type="ORF">EV138_6315</name>
</gene>
<dbReference type="Proteomes" id="UP000295151">
    <property type="component" value="Unassembled WGS sequence"/>
</dbReference>
<organism evidence="2 3">
    <name type="scientific">Kribbella voronezhensis</name>
    <dbReference type="NCBI Taxonomy" id="2512212"/>
    <lineage>
        <taxon>Bacteria</taxon>
        <taxon>Bacillati</taxon>
        <taxon>Actinomycetota</taxon>
        <taxon>Actinomycetes</taxon>
        <taxon>Propionibacteriales</taxon>
        <taxon>Kribbellaceae</taxon>
        <taxon>Kribbella</taxon>
    </lineage>
</organism>
<evidence type="ECO:0000313" key="3">
    <source>
        <dbReference type="Proteomes" id="UP000295151"/>
    </source>
</evidence>